<keyword evidence="8" id="KW-1185">Reference proteome</keyword>
<comment type="caution">
    <text evidence="7">The sequence shown here is derived from an EMBL/GenBank/DDBJ whole genome shotgun (WGS) entry which is preliminary data.</text>
</comment>
<protein>
    <recommendedName>
        <fullName evidence="6">MYND-type domain-containing protein</fullName>
    </recommendedName>
</protein>
<evidence type="ECO:0000256" key="1">
    <source>
        <dbReference type="ARBA" id="ARBA00022723"/>
    </source>
</evidence>
<sequence>MAHAFSWPRKRFFYPIGNTPAVCLTRDVAPEENASILLLGCGDPRNVLYSIFCEPSASIRQLDFTCCDIDPAILARNVLLLSMIPDGEEYAGHLWNFFFHMHLDNASHSYLVEHCRKLVEYSEDIPRWNQSPFGSFLRMSTDYTLSELRRHWTLYADMHSLPTERLSTLRNAFAKQAKSTLDTYHMNISPARSAGPLVTCAYETSSDQFRRYWKSGTTFSNPKEITAATFLNPTFVYSLAGEGCSVHYGLDPMMPFHFAAVFGNAKGSVMAPDIVKAAKSEFNEWRFALTGTLKLDVPVAQFKTQVIELSEGEYTILGAPTSFNVIETSNLVDHLGLLNVLTVAVPLLAHSTQSRVLYTESLLHLGEDATKEFTEQLYGNITSIGVILDLCPVDYLSGFTTRSNTHELMTLMISKGKAGQFHQVTTWKSPSSGDPYVCQSVGSRQELSFDARQLGTFLYDMYYLLFEQEDSHNFWRMNRNNIKKAFISSTLAHYTRESFVLFLKLARDQLGVSDEEWTDIMDCFFSIHTADTSLPMDSNNFHDFCTHLHRHGVYTADMYRIPVRKIGRLAHWTVIPHVVRIIFTVPREKLKVLEESPETHGTPLVQCDVRGNRCHNIFSSVQVAYGRVTPMGTKSNPWAAFKEDPLGLAGKSSLVVSFTMSSALLTDIEPPENLLVRLSLKSSPANTSFVSTLGIELTVHAAKFMDESQVIVLPEQPLPSRRSLGDPAPSSEPVQVGQPAPVSIELDEQCELVTVLSRRISVENDEVKTLFQSGAVPEISQVSPCAMRVTFGNHSQDLLYPFPVIGSQNRARLARKSLYIEVIVPVSGPFKADGMKINPFSVTRREQVINPWSIHRVNLARMPVLDIKAKRVDKWLNSHVGSMMSTRERSLRKKHKEDILMYVKDSLHNIFVRASGIQHGPDRRLFALRDVSTKNCDTIFFISDIRYDLHSHTMVCDGYVLPLQPDLLNKIVQSFGDLVSKGNMVDVATFGGEMRAWKQLLPAFVERCRTSWQHGDNCEYVSQGRIPLTEEMERNPLCSCGQGKDTEGMNKVALWKRFAPYVTRVALSPLFAVSYLEAIGRDPAAHKCSVCRGKGKPNLKACKACKKVRYCSEACQKKDWKTHKSKCKP</sequence>
<dbReference type="AlphaFoldDB" id="A0A4Y9ZBJ1"/>
<dbReference type="EMBL" id="SEOQ01000048">
    <property type="protein sequence ID" value="TFY71510.1"/>
    <property type="molecule type" value="Genomic_DNA"/>
</dbReference>
<gene>
    <name evidence="7" type="ORF">EVG20_g1501</name>
</gene>
<evidence type="ECO:0000259" key="6">
    <source>
        <dbReference type="PROSITE" id="PS50865"/>
    </source>
</evidence>
<keyword evidence="2 4" id="KW-0863">Zinc-finger</keyword>
<dbReference type="GO" id="GO:0000981">
    <property type="term" value="F:DNA-binding transcription factor activity, RNA polymerase II-specific"/>
    <property type="evidence" value="ECO:0007669"/>
    <property type="project" value="TreeGrafter"/>
</dbReference>
<keyword evidence="3" id="KW-0862">Zinc</keyword>
<name>A0A4Y9ZBJ1_9AGAM</name>
<dbReference type="InterPro" id="IPR027974">
    <property type="entry name" value="DUF4470"/>
</dbReference>
<dbReference type="PROSITE" id="PS50865">
    <property type="entry name" value="ZF_MYND_2"/>
    <property type="match status" value="1"/>
</dbReference>
<organism evidence="7 8">
    <name type="scientific">Dentipellis fragilis</name>
    <dbReference type="NCBI Taxonomy" id="205917"/>
    <lineage>
        <taxon>Eukaryota</taxon>
        <taxon>Fungi</taxon>
        <taxon>Dikarya</taxon>
        <taxon>Basidiomycota</taxon>
        <taxon>Agaricomycotina</taxon>
        <taxon>Agaricomycetes</taxon>
        <taxon>Russulales</taxon>
        <taxon>Hericiaceae</taxon>
        <taxon>Dentipellis</taxon>
    </lineage>
</organism>
<dbReference type="STRING" id="205917.A0A4Y9ZBJ1"/>
<dbReference type="Proteomes" id="UP000298327">
    <property type="component" value="Unassembled WGS sequence"/>
</dbReference>
<accession>A0A4Y9ZBJ1</accession>
<feature type="region of interest" description="Disordered" evidence="5">
    <location>
        <begin position="718"/>
        <end position="737"/>
    </location>
</feature>
<dbReference type="PANTHER" id="PTHR10237">
    <property type="entry name" value="DEFORMED EPIDERMAL AUTOREGULATORY FACTOR 1 HOMOLOG SUPPRESSIN"/>
    <property type="match status" value="1"/>
</dbReference>
<dbReference type="OrthoDB" id="432970at2759"/>
<dbReference type="SUPFAM" id="SSF144232">
    <property type="entry name" value="HIT/MYND zinc finger-like"/>
    <property type="match status" value="1"/>
</dbReference>
<evidence type="ECO:0000313" key="8">
    <source>
        <dbReference type="Proteomes" id="UP000298327"/>
    </source>
</evidence>
<dbReference type="InterPro" id="IPR002893">
    <property type="entry name" value="Znf_MYND"/>
</dbReference>
<evidence type="ECO:0000256" key="3">
    <source>
        <dbReference type="ARBA" id="ARBA00022833"/>
    </source>
</evidence>
<reference evidence="7 8" key="1">
    <citation type="submission" date="2019-02" db="EMBL/GenBank/DDBJ databases">
        <title>Genome sequencing of the rare red list fungi Dentipellis fragilis.</title>
        <authorList>
            <person name="Buettner E."/>
            <person name="Kellner H."/>
        </authorList>
    </citation>
    <scope>NUCLEOTIDE SEQUENCE [LARGE SCALE GENOMIC DNA]</scope>
    <source>
        <strain evidence="7 8">DSM 105465</strain>
    </source>
</reference>
<dbReference type="Pfam" id="PF01753">
    <property type="entry name" value="zf-MYND"/>
    <property type="match status" value="1"/>
</dbReference>
<evidence type="ECO:0000256" key="4">
    <source>
        <dbReference type="PROSITE-ProRule" id="PRU00134"/>
    </source>
</evidence>
<dbReference type="GO" id="GO:0005634">
    <property type="term" value="C:nucleus"/>
    <property type="evidence" value="ECO:0007669"/>
    <property type="project" value="TreeGrafter"/>
</dbReference>
<proteinExistence type="predicted"/>
<dbReference type="InterPro" id="IPR024119">
    <property type="entry name" value="TF_DEAF-1"/>
</dbReference>
<dbReference type="Pfam" id="PF14737">
    <property type="entry name" value="DUF4470"/>
    <property type="match status" value="1"/>
</dbReference>
<dbReference type="GO" id="GO:0008270">
    <property type="term" value="F:zinc ion binding"/>
    <property type="evidence" value="ECO:0007669"/>
    <property type="project" value="UniProtKB-KW"/>
</dbReference>
<evidence type="ECO:0000256" key="5">
    <source>
        <dbReference type="SAM" id="MobiDB-lite"/>
    </source>
</evidence>
<dbReference type="PANTHER" id="PTHR10237:SF14">
    <property type="entry name" value="MYND-TYPE DOMAIN-CONTAINING PROTEIN"/>
    <property type="match status" value="1"/>
</dbReference>
<dbReference type="Gene3D" id="6.10.140.2220">
    <property type="match status" value="1"/>
</dbReference>
<keyword evidence="1" id="KW-0479">Metal-binding</keyword>
<evidence type="ECO:0000313" key="7">
    <source>
        <dbReference type="EMBL" id="TFY71510.1"/>
    </source>
</evidence>
<evidence type="ECO:0000256" key="2">
    <source>
        <dbReference type="ARBA" id="ARBA00022771"/>
    </source>
</evidence>
<feature type="domain" description="MYND-type" evidence="6">
    <location>
        <begin position="1088"/>
        <end position="1127"/>
    </location>
</feature>